<dbReference type="EMBL" id="FNCE01000005">
    <property type="protein sequence ID" value="SDG07636.1"/>
    <property type="molecule type" value="Genomic_DNA"/>
</dbReference>
<feature type="binding site" description="axial binding residue" evidence="12">
    <location>
        <position position="269"/>
    </location>
    <ligand>
        <name>heme</name>
        <dbReference type="ChEBI" id="CHEBI:30413"/>
    </ligand>
    <ligandPart>
        <name>Fe</name>
        <dbReference type="ChEBI" id="CHEBI:18248"/>
    </ligandPart>
</feature>
<evidence type="ECO:0000256" key="1">
    <source>
        <dbReference type="ARBA" id="ARBA00001970"/>
    </source>
</evidence>
<dbReference type="OrthoDB" id="9793156at2"/>
<feature type="transmembrane region" description="Helical" evidence="12">
    <location>
        <begin position="135"/>
        <end position="158"/>
    </location>
</feature>
<evidence type="ECO:0000256" key="9">
    <source>
        <dbReference type="ARBA" id="ARBA00023136"/>
    </source>
</evidence>
<evidence type="ECO:0000313" key="13">
    <source>
        <dbReference type="EMBL" id="SDG07636.1"/>
    </source>
</evidence>
<evidence type="ECO:0000256" key="11">
    <source>
        <dbReference type="ARBA" id="ARBA00048044"/>
    </source>
</evidence>
<evidence type="ECO:0000256" key="7">
    <source>
        <dbReference type="ARBA" id="ARBA00023004"/>
    </source>
</evidence>
<dbReference type="STRING" id="1082479.SAMN05216241_10554"/>
<feature type="transmembrane region" description="Helical" evidence="12">
    <location>
        <begin position="207"/>
        <end position="229"/>
    </location>
</feature>
<gene>
    <name evidence="12" type="primary">ctaA</name>
    <name evidence="13" type="ORF">SAMN05216241_10554</name>
</gene>
<dbReference type="GO" id="GO:0016653">
    <property type="term" value="F:oxidoreductase activity, acting on NAD(P)H, heme protein as acceptor"/>
    <property type="evidence" value="ECO:0007669"/>
    <property type="project" value="TreeGrafter"/>
</dbReference>
<dbReference type="RefSeq" id="WP_090019645.1">
    <property type="nucleotide sequence ID" value="NZ_FNCE01000005.1"/>
</dbReference>
<feature type="transmembrane region" description="Helical" evidence="12">
    <location>
        <begin position="20"/>
        <end position="41"/>
    </location>
</feature>
<comment type="pathway">
    <text evidence="10 12">Porphyrin-containing compound metabolism; heme A biosynthesis; heme A from heme O: step 1/1.</text>
</comment>
<organism evidence="13 14">
    <name type="scientific">Limimonas halophila</name>
    <dbReference type="NCBI Taxonomy" id="1082479"/>
    <lineage>
        <taxon>Bacteria</taxon>
        <taxon>Pseudomonadati</taxon>
        <taxon>Pseudomonadota</taxon>
        <taxon>Alphaproteobacteria</taxon>
        <taxon>Rhodospirillales</taxon>
        <taxon>Rhodovibrionaceae</taxon>
        <taxon>Limimonas</taxon>
    </lineage>
</organism>
<reference evidence="13 14" key="1">
    <citation type="submission" date="2016-10" db="EMBL/GenBank/DDBJ databases">
        <authorList>
            <person name="de Groot N.N."/>
        </authorList>
    </citation>
    <scope>NUCLEOTIDE SEQUENCE [LARGE SCALE GENOMIC DNA]</scope>
    <source>
        <strain evidence="13 14">DSM 25584</strain>
    </source>
</reference>
<keyword evidence="6 12" id="KW-0560">Oxidoreductase</keyword>
<dbReference type="InterPro" id="IPR023754">
    <property type="entry name" value="HemeA_Synthase_type2"/>
</dbReference>
<dbReference type="PANTHER" id="PTHR23289">
    <property type="entry name" value="CYTOCHROME C OXIDASE ASSEMBLY PROTEIN COX15"/>
    <property type="match status" value="1"/>
</dbReference>
<accession>A0A1G7RA01</accession>
<dbReference type="PANTHER" id="PTHR23289:SF2">
    <property type="entry name" value="CYTOCHROME C OXIDASE ASSEMBLY PROTEIN COX15 HOMOLOG"/>
    <property type="match status" value="1"/>
</dbReference>
<keyword evidence="3 12" id="KW-0812">Transmembrane</keyword>
<evidence type="ECO:0000256" key="4">
    <source>
        <dbReference type="ARBA" id="ARBA00022723"/>
    </source>
</evidence>
<proteinExistence type="inferred from homology"/>
<keyword evidence="5 12" id="KW-1133">Transmembrane helix</keyword>
<dbReference type="GO" id="GO:0005886">
    <property type="term" value="C:plasma membrane"/>
    <property type="evidence" value="ECO:0007669"/>
    <property type="project" value="UniProtKB-SubCell"/>
</dbReference>
<dbReference type="Proteomes" id="UP000199415">
    <property type="component" value="Unassembled WGS sequence"/>
</dbReference>
<feature type="transmembrane region" description="Helical" evidence="12">
    <location>
        <begin position="105"/>
        <end position="123"/>
    </location>
</feature>
<evidence type="ECO:0000256" key="5">
    <source>
        <dbReference type="ARBA" id="ARBA00022989"/>
    </source>
</evidence>
<feature type="transmembrane region" description="Helical" evidence="12">
    <location>
        <begin position="328"/>
        <end position="345"/>
    </location>
</feature>
<protein>
    <recommendedName>
        <fullName evidence="12">Heme A synthase</fullName>
        <shortName evidence="12">HAS</shortName>
        <ecNumber evidence="12">1.17.99.9</ecNumber>
    </recommendedName>
    <alternativeName>
        <fullName evidence="12">Cytochrome aa3-controlling protein</fullName>
    </alternativeName>
</protein>
<dbReference type="GO" id="GO:0006784">
    <property type="term" value="P:heme A biosynthetic process"/>
    <property type="evidence" value="ECO:0007669"/>
    <property type="project" value="UniProtKB-UniRule"/>
</dbReference>
<evidence type="ECO:0000313" key="14">
    <source>
        <dbReference type="Proteomes" id="UP000199415"/>
    </source>
</evidence>
<dbReference type="Pfam" id="PF02628">
    <property type="entry name" value="COX15-CtaA"/>
    <property type="match status" value="1"/>
</dbReference>
<comment type="subcellular location">
    <subcellularLocation>
        <location evidence="12">Cell membrane</location>
        <topology evidence="12">Multi-pass membrane protein</topology>
    </subcellularLocation>
    <subcellularLocation>
        <location evidence="2">Membrane</location>
        <topology evidence="2">Multi-pass membrane protein</topology>
    </subcellularLocation>
</comment>
<dbReference type="HAMAP" id="MF_01665">
    <property type="entry name" value="HemeA_synth_type2"/>
    <property type="match status" value="1"/>
</dbReference>
<feature type="binding site" description="axial binding residue" evidence="12">
    <location>
        <position position="330"/>
    </location>
    <ligand>
        <name>heme</name>
        <dbReference type="ChEBI" id="CHEBI:30413"/>
    </ligand>
    <ligandPart>
        <name>Fe</name>
        <dbReference type="ChEBI" id="CHEBI:18248"/>
    </ligandPart>
</feature>
<keyword evidence="14" id="KW-1185">Reference proteome</keyword>
<dbReference type="UniPathway" id="UPA00269">
    <property type="reaction ID" value="UER00713"/>
</dbReference>
<evidence type="ECO:0000256" key="2">
    <source>
        <dbReference type="ARBA" id="ARBA00004141"/>
    </source>
</evidence>
<dbReference type="GO" id="GO:0120547">
    <property type="term" value="F:heme A synthase activity"/>
    <property type="evidence" value="ECO:0007669"/>
    <property type="project" value="UniProtKB-EC"/>
</dbReference>
<sequence>MSTLTFAGQSAARRADDRAVGAWLLAVCGMIFAMAVIGAITRLTESGLSIMEWAPVSGVLPPMSQAEWERIFALYKQTAEYRELNAGMSLAEFKTIFWWEWVHRLWGRLIGAVFLAGFLWLLLRGKLRRGLTPHLIALFVLGGLQGALGWFMVASGFAERTDVSQYRLTLHLGFALAIYAYALALAIRLRWPSAPASADAAGVRRGLWAFAGLVAVTIVAGALVAGLNAGMSYNTYPLMAGEVVPANYGVHAPWWLNWFENVAAVQFNHRLLAHLTVVAGLALWVWGCFARLSEEARRALAWLALGSLGQLVLGVVTLLAVVPVWLGAAHQAGAIVVLSLTIWALSRVRAPGVGAAGV</sequence>
<keyword evidence="12" id="KW-1003">Cell membrane</keyword>
<evidence type="ECO:0000256" key="10">
    <source>
        <dbReference type="ARBA" id="ARBA00044501"/>
    </source>
</evidence>
<comment type="similarity">
    <text evidence="12">Belongs to the COX15/CtaA family. Type 2 subfamily.</text>
</comment>
<comment type="cofactor">
    <cofactor evidence="1 12">
        <name>heme b</name>
        <dbReference type="ChEBI" id="CHEBI:60344"/>
    </cofactor>
</comment>
<evidence type="ECO:0000256" key="12">
    <source>
        <dbReference type="HAMAP-Rule" id="MF_01665"/>
    </source>
</evidence>
<dbReference type="GO" id="GO:0046872">
    <property type="term" value="F:metal ion binding"/>
    <property type="evidence" value="ECO:0007669"/>
    <property type="project" value="UniProtKB-KW"/>
</dbReference>
<dbReference type="InterPro" id="IPR003780">
    <property type="entry name" value="COX15/CtaA_fam"/>
</dbReference>
<dbReference type="EC" id="1.17.99.9" evidence="12"/>
<keyword evidence="9 12" id="KW-0472">Membrane</keyword>
<evidence type="ECO:0000256" key="8">
    <source>
        <dbReference type="ARBA" id="ARBA00023133"/>
    </source>
</evidence>
<feature type="transmembrane region" description="Helical" evidence="12">
    <location>
        <begin position="170"/>
        <end position="187"/>
    </location>
</feature>
<comment type="subunit">
    <text evidence="12">Interacts with CtaB.</text>
</comment>
<feature type="transmembrane region" description="Helical" evidence="12">
    <location>
        <begin position="271"/>
        <end position="292"/>
    </location>
</feature>
<evidence type="ECO:0000256" key="6">
    <source>
        <dbReference type="ARBA" id="ARBA00023002"/>
    </source>
</evidence>
<evidence type="ECO:0000256" key="3">
    <source>
        <dbReference type="ARBA" id="ARBA00022692"/>
    </source>
</evidence>
<keyword evidence="4 12" id="KW-0479">Metal-binding</keyword>
<dbReference type="AlphaFoldDB" id="A0A1G7RA01"/>
<keyword evidence="8 12" id="KW-0350">Heme biosynthesis</keyword>
<comment type="catalytic activity">
    <reaction evidence="11">
        <text>Fe(II)-heme o + 2 A + H2O = Fe(II)-heme a + 2 AH2</text>
        <dbReference type="Rhea" id="RHEA:63388"/>
        <dbReference type="ChEBI" id="CHEBI:13193"/>
        <dbReference type="ChEBI" id="CHEBI:15377"/>
        <dbReference type="ChEBI" id="CHEBI:17499"/>
        <dbReference type="ChEBI" id="CHEBI:60530"/>
        <dbReference type="ChEBI" id="CHEBI:61715"/>
        <dbReference type="EC" id="1.17.99.9"/>
    </reaction>
    <physiologicalReaction direction="left-to-right" evidence="11">
        <dbReference type="Rhea" id="RHEA:63389"/>
    </physiologicalReaction>
</comment>
<comment type="function">
    <text evidence="12">Catalyzes the conversion of heme O to heme A by two successive hydroxylations of the methyl group at C8. The first hydroxylation forms heme I, the second hydroxylation results in an unstable dihydroxymethyl group, which spontaneously dehydrates, resulting in the formyl group of heme A.</text>
</comment>
<feature type="transmembrane region" description="Helical" evidence="12">
    <location>
        <begin position="299"/>
        <end position="322"/>
    </location>
</feature>
<name>A0A1G7RA01_9PROT</name>
<keyword evidence="7 12" id="KW-0408">Iron</keyword>